<proteinExistence type="predicted"/>
<gene>
    <name evidence="2" type="ORF">PPNO1_LOCUS8833</name>
</gene>
<dbReference type="OrthoDB" id="341259at2759"/>
<dbReference type="AlphaFoldDB" id="A0A9P1MDU7"/>
<dbReference type="Proteomes" id="UP000838763">
    <property type="component" value="Unassembled WGS sequence"/>
</dbReference>
<evidence type="ECO:0000313" key="3">
    <source>
        <dbReference type="Proteomes" id="UP000838763"/>
    </source>
</evidence>
<keyword evidence="3" id="KW-1185">Reference proteome</keyword>
<organism evidence="2 3">
    <name type="scientific">Parascedosporium putredinis</name>
    <dbReference type="NCBI Taxonomy" id="1442378"/>
    <lineage>
        <taxon>Eukaryota</taxon>
        <taxon>Fungi</taxon>
        <taxon>Dikarya</taxon>
        <taxon>Ascomycota</taxon>
        <taxon>Pezizomycotina</taxon>
        <taxon>Sordariomycetes</taxon>
        <taxon>Hypocreomycetidae</taxon>
        <taxon>Microascales</taxon>
        <taxon>Microascaceae</taxon>
        <taxon>Parascedosporium</taxon>
    </lineage>
</organism>
<reference evidence="2" key="1">
    <citation type="submission" date="2022-11" db="EMBL/GenBank/DDBJ databases">
        <authorList>
            <person name="Scott C."/>
            <person name="Bruce N."/>
        </authorList>
    </citation>
    <scope>NUCLEOTIDE SEQUENCE</scope>
</reference>
<comment type="caution">
    <text evidence="2">The sequence shown here is derived from an EMBL/GenBank/DDBJ whole genome shotgun (WGS) entry which is preliminary data.</text>
</comment>
<protein>
    <submittedName>
        <fullName evidence="2">Uncharacterized protein</fullName>
    </submittedName>
</protein>
<sequence>MVGQLWIWRIDSNTLVTALPERWHEGPEMTLLDKIATHIAEWPPRRLEEMTEMIIEVATTFIDAPANSGFDTNVFDIFEESIAMMADKETRAYKTFYKQQETCARLNGKIRDRQPLTEGEREVLRKAEDDVCDILEETRYLEEIKDICDELKMIERVFEDQANFLTAYDSSTPWPQPVLELDIWVFRRRKLTMLRVEAEVVEQSLRTLLDLKQKQGNLNEARDTRKLADNAEQRALEGERQSQMIFIFTVVTVIYVMIAETRASRFLTDIPSDYLQVYCWPVAMRLRHYIHY</sequence>
<evidence type="ECO:0000313" key="2">
    <source>
        <dbReference type="EMBL" id="CAI4219265.1"/>
    </source>
</evidence>
<accession>A0A9P1MDU7</accession>
<keyword evidence="1" id="KW-0472">Membrane</keyword>
<keyword evidence="1" id="KW-1133">Transmembrane helix</keyword>
<feature type="transmembrane region" description="Helical" evidence="1">
    <location>
        <begin position="242"/>
        <end position="258"/>
    </location>
</feature>
<keyword evidence="1" id="KW-0812">Transmembrane</keyword>
<dbReference type="EMBL" id="CALLCH030000019">
    <property type="protein sequence ID" value="CAI4219265.1"/>
    <property type="molecule type" value="Genomic_DNA"/>
</dbReference>
<evidence type="ECO:0000256" key="1">
    <source>
        <dbReference type="SAM" id="Phobius"/>
    </source>
</evidence>
<name>A0A9P1MDU7_9PEZI</name>